<feature type="region of interest" description="Disordered" evidence="1">
    <location>
        <begin position="1041"/>
        <end position="1068"/>
    </location>
</feature>
<feature type="region of interest" description="Disordered" evidence="1">
    <location>
        <begin position="472"/>
        <end position="826"/>
    </location>
</feature>
<evidence type="ECO:0008006" key="4">
    <source>
        <dbReference type="Google" id="ProtNLM"/>
    </source>
</evidence>
<keyword evidence="3" id="KW-1185">Reference proteome</keyword>
<feature type="compositionally biased region" description="Low complexity" evidence="1">
    <location>
        <begin position="526"/>
        <end position="538"/>
    </location>
</feature>
<protein>
    <recommendedName>
        <fullName evidence="4">NAD(+)--protein-arginine ADP-ribosyltransferase</fullName>
    </recommendedName>
</protein>
<dbReference type="Gene3D" id="3.90.176.10">
    <property type="entry name" value="Toxin ADP-ribosyltransferase, Chain A, domain 1"/>
    <property type="match status" value="1"/>
</dbReference>
<gene>
    <name evidence="2" type="ORF">GCM10010151_33180</name>
</gene>
<feature type="compositionally biased region" description="Basic and acidic residues" evidence="1">
    <location>
        <begin position="572"/>
        <end position="581"/>
    </location>
</feature>
<evidence type="ECO:0000256" key="1">
    <source>
        <dbReference type="SAM" id="MobiDB-lite"/>
    </source>
</evidence>
<feature type="compositionally biased region" description="Pro residues" evidence="1">
    <location>
        <begin position="746"/>
        <end position="757"/>
    </location>
</feature>
<dbReference type="RefSeq" id="WP_252811433.1">
    <property type="nucleotide sequence ID" value="NZ_BAAABM010000025.1"/>
</dbReference>
<feature type="compositionally biased region" description="Low complexity" evidence="1">
    <location>
        <begin position="662"/>
        <end position="700"/>
    </location>
</feature>
<feature type="compositionally biased region" description="Pro residues" evidence="1">
    <location>
        <begin position="767"/>
        <end position="776"/>
    </location>
</feature>
<accession>A0ABP3GD74</accession>
<evidence type="ECO:0000313" key="3">
    <source>
        <dbReference type="Proteomes" id="UP001501822"/>
    </source>
</evidence>
<organism evidence="2 3">
    <name type="scientific">Actinoallomurus spadix</name>
    <dbReference type="NCBI Taxonomy" id="79912"/>
    <lineage>
        <taxon>Bacteria</taxon>
        <taxon>Bacillati</taxon>
        <taxon>Actinomycetota</taxon>
        <taxon>Actinomycetes</taxon>
        <taxon>Streptosporangiales</taxon>
        <taxon>Thermomonosporaceae</taxon>
        <taxon>Actinoallomurus</taxon>
    </lineage>
</organism>
<evidence type="ECO:0000313" key="2">
    <source>
        <dbReference type="EMBL" id="GAA0340927.1"/>
    </source>
</evidence>
<comment type="caution">
    <text evidence="2">The sequence shown here is derived from an EMBL/GenBank/DDBJ whole genome shotgun (WGS) entry which is preliminary data.</text>
</comment>
<sequence>MTRWRRAVSRRSGQGGQDAAVPTGSGDRGPARASGRAAVVVDEYDGLILLRSAPDVAPRREDVAELARALAGADEYFTLVVGADGADGELWARLGAVLDSLRAKGVTAIRLVLSGAGARRTGRPALAQRIADAWGIKVIAPDGGVLILPGGSLLAQDAAGPGHGWQSFTPGAEPVPLGPRSPAPVWQPAVTRLPSRTAGGYVVEQVPAGLLVRSAREPRAWGANLCYSTPVDADHLTVLVGASRLSGDAEVPAEEIASLLTALPAPTRSAVRLAPCGPVDLLSVAQDIAEILGDEVEVWTGLPLVIGAGAETVVRPVLIGADAEPTWAPFVETVACRPYGADGTDGPAAPRLLRWRSPLAEGAQTDTGVIRLSDRWQVAVTRSGLLVGPHGEPPTLAGRPVAPEELAIEVNLRGAPADDALFAGLSRLLSGLGADVRKFVALHRVAQPGGPDDGAFGLLRLAIEHNVSLVEPKPVEDAPAPAPPTVRTVTTPRTAPPRAEPSTPAPAVETKSSASAAEHAAPVPVSAAGPDADGSAPPTRVTLPDRVAFPRPAQAGPPPVPRPAQASSPGSVREDLSDLLRADPPADAAERPAPPSSDDPSHRPEPPAPAISTAEDPNRADPPTPTRPRQEQGARPLPPHLARIPMIPIRPKEPAAPEAPSTLTGPALAPELPAAPHAPATLGSPAAPSVPVAPASPVAPQTRGGARPPEHVAEGSAPRPNTPPLNEEPSHAPEPSAPRPHGADPEPAPSPGPPVAPGPLVASVLQPTPPPRPPAAEAPAAPAAPVTPSSSPGEHRAGPAPTAGGARPGPVAKPLRRSTETERAEFRSLVQPVWERHSAAVNRAMTQMPALRGGQADAARTDLVAVHVHLSGGLGEPDGPEPGASGGAALPHAYLACLASGLSRLPSYRGAAVRGGLPADGDLERFAPGTVLHGPGPVSALPIGQAAGLTTATGGYVIWSATGRRVRPLVASGHGAVADEIVFPPGTAFRVLGVRSAGQAPIVLLSEIVRAGSETETGDRPGVLGDADRAALERLDEALRRQEPTAGGTSPAAWPVRCAEPLGEAAGR</sequence>
<name>A0ABP3GD74_9ACTN</name>
<feature type="compositionally biased region" description="Low complexity" evidence="1">
    <location>
        <begin position="777"/>
        <end position="810"/>
    </location>
</feature>
<dbReference type="Proteomes" id="UP001501822">
    <property type="component" value="Unassembled WGS sequence"/>
</dbReference>
<dbReference type="EMBL" id="BAAABM010000025">
    <property type="protein sequence ID" value="GAA0340927.1"/>
    <property type="molecule type" value="Genomic_DNA"/>
</dbReference>
<reference evidence="3" key="1">
    <citation type="journal article" date="2019" name="Int. J. Syst. Evol. Microbiol.">
        <title>The Global Catalogue of Microorganisms (GCM) 10K type strain sequencing project: providing services to taxonomists for standard genome sequencing and annotation.</title>
        <authorList>
            <consortium name="The Broad Institute Genomics Platform"/>
            <consortium name="The Broad Institute Genome Sequencing Center for Infectious Disease"/>
            <person name="Wu L."/>
            <person name="Ma J."/>
        </authorList>
    </citation>
    <scope>NUCLEOTIDE SEQUENCE [LARGE SCALE GENOMIC DNA]</scope>
    <source>
        <strain evidence="3">JCM 3146</strain>
    </source>
</reference>
<proteinExistence type="predicted"/>
<feature type="compositionally biased region" description="Basic and acidic residues" evidence="1">
    <location>
        <begin position="817"/>
        <end position="826"/>
    </location>
</feature>
<feature type="region of interest" description="Disordered" evidence="1">
    <location>
        <begin position="1"/>
        <end position="33"/>
    </location>
</feature>